<gene>
    <name evidence="1" type="ORF">PPRIM_AZ9-3.1.T0940061</name>
</gene>
<dbReference type="Proteomes" id="UP000688137">
    <property type="component" value="Unassembled WGS sequence"/>
</dbReference>
<evidence type="ECO:0000313" key="1">
    <source>
        <dbReference type="EMBL" id="CAD8093797.1"/>
    </source>
</evidence>
<name>A0A8S1NKL6_PARPR</name>
<comment type="caution">
    <text evidence="1">The sequence shown here is derived from an EMBL/GenBank/DDBJ whole genome shotgun (WGS) entry which is preliminary data.</text>
</comment>
<organism evidence="1 2">
    <name type="scientific">Paramecium primaurelia</name>
    <dbReference type="NCBI Taxonomy" id="5886"/>
    <lineage>
        <taxon>Eukaryota</taxon>
        <taxon>Sar</taxon>
        <taxon>Alveolata</taxon>
        <taxon>Ciliophora</taxon>
        <taxon>Intramacronucleata</taxon>
        <taxon>Oligohymenophorea</taxon>
        <taxon>Peniculida</taxon>
        <taxon>Parameciidae</taxon>
        <taxon>Paramecium</taxon>
    </lineage>
</organism>
<keyword evidence="2" id="KW-1185">Reference proteome</keyword>
<accession>A0A8S1NKL6</accession>
<proteinExistence type="predicted"/>
<dbReference type="EMBL" id="CAJJDM010000097">
    <property type="protein sequence ID" value="CAD8093797.1"/>
    <property type="molecule type" value="Genomic_DNA"/>
</dbReference>
<sequence length="96" mass="11493">MGCVHYLKFNNSETILYSYSKQSAQGFDVIKKQIVWQIELNTKSPEIYINQNGRYCLRTQNCIDPIKQQTYIQIENLETQDELLRSFPYRIMKNTY</sequence>
<dbReference type="AlphaFoldDB" id="A0A8S1NKL6"/>
<protein>
    <submittedName>
        <fullName evidence="1">Uncharacterized protein</fullName>
    </submittedName>
</protein>
<evidence type="ECO:0000313" key="2">
    <source>
        <dbReference type="Proteomes" id="UP000688137"/>
    </source>
</evidence>
<reference evidence="1" key="1">
    <citation type="submission" date="2021-01" db="EMBL/GenBank/DDBJ databases">
        <authorList>
            <consortium name="Genoscope - CEA"/>
            <person name="William W."/>
        </authorList>
    </citation>
    <scope>NUCLEOTIDE SEQUENCE</scope>
</reference>